<feature type="transmembrane region" description="Helical" evidence="1">
    <location>
        <begin position="21"/>
        <end position="41"/>
    </location>
</feature>
<feature type="transmembrane region" description="Helical" evidence="1">
    <location>
        <begin position="77"/>
        <end position="96"/>
    </location>
</feature>
<feature type="transmembrane region" description="Helical" evidence="1">
    <location>
        <begin position="47"/>
        <end position="65"/>
    </location>
</feature>
<evidence type="ECO:0000313" key="2">
    <source>
        <dbReference type="EMBL" id="QGU02480.1"/>
    </source>
</evidence>
<proteinExistence type="predicted"/>
<dbReference type="KEGG" id="ckw:CKALI_08100"/>
<keyword evidence="1" id="KW-0812">Transmembrane</keyword>
<evidence type="ECO:0000313" key="3">
    <source>
        <dbReference type="Proteomes" id="UP000427071"/>
    </source>
</evidence>
<reference evidence="3" key="1">
    <citation type="submission" date="2019-11" db="EMBL/GenBank/DDBJ databases">
        <title>Complete genome sequence of Corynebacterium kalinowskii 1959, a novel Corynebacterium species isolated from soil of a small paddock in Vilsendorf, Germany.</title>
        <authorList>
            <person name="Schaffert L."/>
            <person name="Ruwe M."/>
            <person name="Milse J."/>
            <person name="Hanuschka K."/>
            <person name="Ortseifen V."/>
            <person name="Droste J."/>
            <person name="Brandt D."/>
            <person name="Schlueter L."/>
            <person name="Kutter Y."/>
            <person name="Vinke S."/>
            <person name="Viehoefer P."/>
            <person name="Jacob L."/>
            <person name="Luebke N.-C."/>
            <person name="Schulte-Berndt E."/>
            <person name="Hain C."/>
            <person name="Linder M."/>
            <person name="Schmidt P."/>
            <person name="Wollenschlaeger L."/>
            <person name="Luttermann T."/>
            <person name="Thieme E."/>
            <person name="Hassa J."/>
            <person name="Haak M."/>
            <person name="Wittchen M."/>
            <person name="Mentz A."/>
            <person name="Persicke M."/>
            <person name="Busche T."/>
            <person name="Ruckert C."/>
        </authorList>
    </citation>
    <scope>NUCLEOTIDE SEQUENCE [LARGE SCALE GENOMIC DNA]</scope>
    <source>
        <strain evidence="3">1959</strain>
    </source>
</reference>
<dbReference type="AlphaFoldDB" id="A0A6B8VYT4"/>
<feature type="transmembrane region" description="Helical" evidence="1">
    <location>
        <begin position="163"/>
        <end position="183"/>
    </location>
</feature>
<evidence type="ECO:0000256" key="1">
    <source>
        <dbReference type="SAM" id="Phobius"/>
    </source>
</evidence>
<accession>A0A6B8VYT4</accession>
<gene>
    <name evidence="2" type="ORF">CKALI_08100</name>
</gene>
<keyword evidence="1" id="KW-1133">Transmembrane helix</keyword>
<name>A0A6B8VYT4_9CORY</name>
<keyword evidence="3" id="KW-1185">Reference proteome</keyword>
<feature type="transmembrane region" description="Helical" evidence="1">
    <location>
        <begin position="102"/>
        <end position="121"/>
    </location>
</feature>
<keyword evidence="1" id="KW-0472">Membrane</keyword>
<dbReference type="EMBL" id="CP046452">
    <property type="protein sequence ID" value="QGU02480.1"/>
    <property type="molecule type" value="Genomic_DNA"/>
</dbReference>
<feature type="transmembrane region" description="Helical" evidence="1">
    <location>
        <begin position="133"/>
        <end position="151"/>
    </location>
</feature>
<organism evidence="2 3">
    <name type="scientific">Corynebacterium kalinowskii</name>
    <dbReference type="NCBI Taxonomy" id="2675216"/>
    <lineage>
        <taxon>Bacteria</taxon>
        <taxon>Bacillati</taxon>
        <taxon>Actinomycetota</taxon>
        <taxon>Actinomycetes</taxon>
        <taxon>Mycobacteriales</taxon>
        <taxon>Corynebacteriaceae</taxon>
        <taxon>Corynebacterium</taxon>
    </lineage>
</organism>
<sequence length="197" mass="20711">MKVTDVRPFTEHDSRGTGLTVAGFPMVLGGIVGGVLISFMIKGSRKSAGALVLYGILGGLALAGILQFGSQVIAGNFLINALVIGLSLSATTAFIVGLKALIGTPGLPIAAMTTMLLANPISSATRPKEFLPWHWGAIGQFFVPSSSAALLRTESYFPEAPTTILWATLISWTLFGFGLLLLAHLRKHSTRISSSDQ</sequence>
<dbReference type="Proteomes" id="UP000427071">
    <property type="component" value="Chromosome"/>
</dbReference>
<evidence type="ECO:0008006" key="4">
    <source>
        <dbReference type="Google" id="ProtNLM"/>
    </source>
</evidence>
<protein>
    <recommendedName>
        <fullName evidence="4">ABC transporter permease</fullName>
    </recommendedName>
</protein>
<dbReference type="RefSeq" id="WP_156192805.1">
    <property type="nucleotide sequence ID" value="NZ_CP046452.1"/>
</dbReference>